<proteinExistence type="predicted"/>
<dbReference type="SMART" id="SM00345">
    <property type="entry name" value="HTH_GNTR"/>
    <property type="match status" value="1"/>
</dbReference>
<keyword evidence="2" id="KW-0238">DNA-binding</keyword>
<dbReference type="SMART" id="SM00866">
    <property type="entry name" value="UTRA"/>
    <property type="match status" value="1"/>
</dbReference>
<dbReference type="RefSeq" id="WP_197002346.1">
    <property type="nucleotide sequence ID" value="NZ_BONS01000003.1"/>
</dbReference>
<dbReference type="EMBL" id="JADOUF010000001">
    <property type="protein sequence ID" value="MBG6135199.1"/>
    <property type="molecule type" value="Genomic_DNA"/>
</dbReference>
<evidence type="ECO:0000259" key="4">
    <source>
        <dbReference type="PROSITE" id="PS50949"/>
    </source>
</evidence>
<dbReference type="GO" id="GO:0003700">
    <property type="term" value="F:DNA-binding transcription factor activity"/>
    <property type="evidence" value="ECO:0007669"/>
    <property type="project" value="InterPro"/>
</dbReference>
<evidence type="ECO:0000256" key="1">
    <source>
        <dbReference type="ARBA" id="ARBA00023015"/>
    </source>
</evidence>
<dbReference type="InterPro" id="IPR011663">
    <property type="entry name" value="UTRA"/>
</dbReference>
<dbReference type="InterPro" id="IPR036388">
    <property type="entry name" value="WH-like_DNA-bd_sf"/>
</dbReference>
<dbReference type="Proteomes" id="UP000622552">
    <property type="component" value="Unassembled WGS sequence"/>
</dbReference>
<dbReference type="InterPro" id="IPR028978">
    <property type="entry name" value="Chorismate_lyase_/UTRA_dom_sf"/>
</dbReference>
<reference evidence="5" key="1">
    <citation type="submission" date="2020-11" db="EMBL/GenBank/DDBJ databases">
        <title>Sequencing the genomes of 1000 actinobacteria strains.</title>
        <authorList>
            <person name="Klenk H.-P."/>
        </authorList>
    </citation>
    <scope>NUCLEOTIDE SEQUENCE</scope>
    <source>
        <strain evidence="5">DSM 45356</strain>
    </source>
</reference>
<accession>A0A8J7KGR4</accession>
<dbReference type="InterPro" id="IPR050679">
    <property type="entry name" value="Bact_HTH_transcr_reg"/>
</dbReference>
<evidence type="ECO:0000256" key="3">
    <source>
        <dbReference type="ARBA" id="ARBA00023163"/>
    </source>
</evidence>
<feature type="domain" description="HTH gntR-type" evidence="4">
    <location>
        <begin position="17"/>
        <end position="83"/>
    </location>
</feature>
<evidence type="ECO:0000256" key="2">
    <source>
        <dbReference type="ARBA" id="ARBA00023125"/>
    </source>
</evidence>
<organism evidence="5 6">
    <name type="scientific">Longispora fulva</name>
    <dbReference type="NCBI Taxonomy" id="619741"/>
    <lineage>
        <taxon>Bacteria</taxon>
        <taxon>Bacillati</taxon>
        <taxon>Actinomycetota</taxon>
        <taxon>Actinomycetes</taxon>
        <taxon>Micromonosporales</taxon>
        <taxon>Micromonosporaceae</taxon>
        <taxon>Longispora</taxon>
    </lineage>
</organism>
<dbReference type="PANTHER" id="PTHR44846:SF1">
    <property type="entry name" value="MANNOSYL-D-GLYCERATE TRANSPORT_METABOLISM SYSTEM REPRESSOR MNGR-RELATED"/>
    <property type="match status" value="1"/>
</dbReference>
<sequence length="247" mass="26671">MLASRPVREGVPEHGRVPKYFTVKARLVSRLAELGEGAPLPAERELAAEYAVSRATLRQAISELILEGRLSSQQGRGTFVAAPKLIQPLGLVSYTEAVRTMGREPSRRIVTAERVPATPVLAGVLGLAPDAEVIHLERVLLADGEPIGLESTYLSAGRFATLLDVLAPGASLYRCMREEFGVELAEAEEQIETVLASPREAALLGANPALPMLLVHRVSHDAAGTPVEQVRSLFRGDRIGFRTRLRG</sequence>
<keyword evidence="3" id="KW-0804">Transcription</keyword>
<dbReference type="CDD" id="cd07377">
    <property type="entry name" value="WHTH_GntR"/>
    <property type="match status" value="1"/>
</dbReference>
<dbReference type="SUPFAM" id="SSF64288">
    <property type="entry name" value="Chorismate lyase-like"/>
    <property type="match status" value="1"/>
</dbReference>
<dbReference type="GO" id="GO:0045892">
    <property type="term" value="P:negative regulation of DNA-templated transcription"/>
    <property type="evidence" value="ECO:0007669"/>
    <property type="project" value="TreeGrafter"/>
</dbReference>
<dbReference type="AlphaFoldDB" id="A0A8J7KGR4"/>
<dbReference type="Gene3D" id="1.10.10.10">
    <property type="entry name" value="Winged helix-like DNA-binding domain superfamily/Winged helix DNA-binding domain"/>
    <property type="match status" value="1"/>
</dbReference>
<name>A0A8J7KGR4_9ACTN</name>
<evidence type="ECO:0000313" key="6">
    <source>
        <dbReference type="Proteomes" id="UP000622552"/>
    </source>
</evidence>
<dbReference type="InterPro" id="IPR000524">
    <property type="entry name" value="Tscrpt_reg_HTH_GntR"/>
</dbReference>
<dbReference type="Pfam" id="PF07702">
    <property type="entry name" value="UTRA"/>
    <property type="match status" value="1"/>
</dbReference>
<dbReference type="SUPFAM" id="SSF46785">
    <property type="entry name" value="Winged helix' DNA-binding domain"/>
    <property type="match status" value="1"/>
</dbReference>
<dbReference type="PANTHER" id="PTHR44846">
    <property type="entry name" value="MANNOSYL-D-GLYCERATE TRANSPORT/METABOLISM SYSTEM REPRESSOR MNGR-RELATED"/>
    <property type="match status" value="1"/>
</dbReference>
<dbReference type="InterPro" id="IPR036390">
    <property type="entry name" value="WH_DNA-bd_sf"/>
</dbReference>
<dbReference type="GO" id="GO:0003677">
    <property type="term" value="F:DNA binding"/>
    <property type="evidence" value="ECO:0007669"/>
    <property type="project" value="UniProtKB-KW"/>
</dbReference>
<dbReference type="PRINTS" id="PR00035">
    <property type="entry name" value="HTHGNTR"/>
</dbReference>
<comment type="caution">
    <text evidence="5">The sequence shown here is derived from an EMBL/GenBank/DDBJ whole genome shotgun (WGS) entry which is preliminary data.</text>
</comment>
<dbReference type="Gene3D" id="3.40.1410.10">
    <property type="entry name" value="Chorismate lyase-like"/>
    <property type="match status" value="1"/>
</dbReference>
<gene>
    <name evidence="5" type="ORF">IW245_001393</name>
</gene>
<keyword evidence="6" id="KW-1185">Reference proteome</keyword>
<keyword evidence="1" id="KW-0805">Transcription regulation</keyword>
<dbReference type="Pfam" id="PF00392">
    <property type="entry name" value="GntR"/>
    <property type="match status" value="1"/>
</dbReference>
<dbReference type="PROSITE" id="PS50949">
    <property type="entry name" value="HTH_GNTR"/>
    <property type="match status" value="1"/>
</dbReference>
<evidence type="ECO:0000313" key="5">
    <source>
        <dbReference type="EMBL" id="MBG6135199.1"/>
    </source>
</evidence>
<protein>
    <submittedName>
        <fullName evidence="5">GntR family transcriptional regulator</fullName>
    </submittedName>
</protein>